<dbReference type="eggNOG" id="COG1070">
    <property type="taxonomic scope" value="Bacteria"/>
</dbReference>
<evidence type="ECO:0000256" key="1">
    <source>
        <dbReference type="ARBA" id="ARBA00009156"/>
    </source>
</evidence>
<dbReference type="Pfam" id="PF02782">
    <property type="entry name" value="FGGY_C"/>
    <property type="match status" value="1"/>
</dbReference>
<sequence>MNYYLGVDIGTSSVKSLLMDAEGHVAGTSQVGYDIIKSRPEYAEQDMEQLWEAARKTIADVVRRYPEEAAQIRGISYSGQMHGLVMTDENGSLIRNAIIWADQRSQAEIHKIYDIVGEDAYRSVALNSLSTGFLIASLMWVKEHEPENYEKIRYIMLPKDYIRFRMCGEYGTDMSDASSGAIFDTKQRRWAWELIDSLRIDRQIFPTCHESCEVVGTVSRACAEATGLKCGIRVACGGGDTLMQAVGNGIISPGVLSANIGTACQISGGFNEPLYDEAYRTNTFCHVKKDLWMLMGAHLSGGVAMKWLMNQILYMDTFDEMTALASKAPAGSEGLLFLPYLSGERTPYNDPDAKGIYFGMTLRHGREHMIRSTMEGIVFGLRTSIEIFKGLGIEYSKIIASGGGARGQLFLEMQADIFDCDIYTNVGNEQAGIGAAITAAVACGEYADYEEACARLVRMKDTVVTPNRENQKYYEEQFAVYRELYGHNKDLFHMKGSYGEGM</sequence>
<protein>
    <recommendedName>
        <fullName evidence="9">Xylulose kinase</fullName>
        <shortName evidence="9">Xylulokinase</shortName>
        <ecNumber evidence="9">2.7.1.17</ecNumber>
    </recommendedName>
</protein>
<keyword evidence="2 9" id="KW-0859">Xylose metabolism</keyword>
<dbReference type="GO" id="GO:0004856">
    <property type="term" value="F:D-xylulokinase activity"/>
    <property type="evidence" value="ECO:0007669"/>
    <property type="project" value="UniProtKB-EC"/>
</dbReference>
<keyword evidence="3 8" id="KW-0808">Transferase</keyword>
<dbReference type="CDD" id="cd07808">
    <property type="entry name" value="ASKHA_NBD_FGGY_EcXK-like"/>
    <property type="match status" value="1"/>
</dbReference>
<evidence type="ECO:0000256" key="8">
    <source>
        <dbReference type="RuleBase" id="RU003733"/>
    </source>
</evidence>
<keyword evidence="6 9" id="KW-0067">ATP-binding</keyword>
<dbReference type="EMBL" id="ABYI02000020">
    <property type="protein sequence ID" value="EEG74386.1"/>
    <property type="molecule type" value="Genomic_DNA"/>
</dbReference>
<dbReference type="Pfam" id="PF00370">
    <property type="entry name" value="FGGY_N"/>
    <property type="match status" value="1"/>
</dbReference>
<dbReference type="GO" id="GO:0005524">
    <property type="term" value="F:ATP binding"/>
    <property type="evidence" value="ECO:0007669"/>
    <property type="project" value="UniProtKB-KW"/>
</dbReference>
<accession>C0C0P9</accession>
<comment type="caution">
    <text evidence="12">The sequence shown here is derived from an EMBL/GenBank/DDBJ whole genome shotgun (WGS) entry which is preliminary data.</text>
</comment>
<organism evidence="12 13">
    <name type="scientific">[Clostridium] hylemonae DSM 15053</name>
    <dbReference type="NCBI Taxonomy" id="553973"/>
    <lineage>
        <taxon>Bacteria</taxon>
        <taxon>Bacillati</taxon>
        <taxon>Bacillota</taxon>
        <taxon>Clostridia</taxon>
        <taxon>Lachnospirales</taxon>
        <taxon>Lachnospiraceae</taxon>
    </lineage>
</organism>
<feature type="domain" description="Carbohydrate kinase FGGY N-terminal" evidence="10">
    <location>
        <begin position="3"/>
        <end position="247"/>
    </location>
</feature>
<reference evidence="12" key="1">
    <citation type="submission" date="2009-02" db="EMBL/GenBank/DDBJ databases">
        <authorList>
            <person name="Fulton L."/>
            <person name="Clifton S."/>
            <person name="Fulton B."/>
            <person name="Xu J."/>
            <person name="Minx P."/>
            <person name="Pepin K.H."/>
            <person name="Johnson M."/>
            <person name="Bhonagiri V."/>
            <person name="Nash W.E."/>
            <person name="Mardis E.R."/>
            <person name="Wilson R.K."/>
        </authorList>
    </citation>
    <scope>NUCLEOTIDE SEQUENCE [LARGE SCALE GENOMIC DNA]</scope>
    <source>
        <strain evidence="12">DSM 15053</strain>
    </source>
</reference>
<dbReference type="PANTHER" id="PTHR43095">
    <property type="entry name" value="SUGAR KINASE"/>
    <property type="match status" value="1"/>
</dbReference>
<keyword evidence="7 9" id="KW-0119">Carbohydrate metabolism</keyword>
<keyword evidence="13" id="KW-1185">Reference proteome</keyword>
<reference evidence="12" key="2">
    <citation type="submission" date="2013-06" db="EMBL/GenBank/DDBJ databases">
        <title>Draft genome sequence of Clostridium hylemonae (DSM 15053).</title>
        <authorList>
            <person name="Sudarsanam P."/>
            <person name="Ley R."/>
            <person name="Guruge J."/>
            <person name="Turnbaugh P.J."/>
            <person name="Mahowald M."/>
            <person name="Liep D."/>
            <person name="Gordon J."/>
        </authorList>
    </citation>
    <scope>NUCLEOTIDE SEQUENCE</scope>
    <source>
        <strain evidence="12">DSM 15053</strain>
    </source>
</reference>
<dbReference type="NCBIfam" id="TIGR01312">
    <property type="entry name" value="XylB"/>
    <property type="match status" value="1"/>
</dbReference>
<evidence type="ECO:0000256" key="9">
    <source>
        <dbReference type="RuleBase" id="RU364073"/>
    </source>
</evidence>
<gene>
    <name evidence="9 12" type="primary">xylB</name>
    <name evidence="12" type="ORF">CLOHYLEM_05653</name>
</gene>
<dbReference type="GO" id="GO:0042732">
    <property type="term" value="P:D-xylose metabolic process"/>
    <property type="evidence" value="ECO:0007669"/>
    <property type="project" value="UniProtKB-KW"/>
</dbReference>
<dbReference type="InterPro" id="IPR018484">
    <property type="entry name" value="FGGY_N"/>
</dbReference>
<evidence type="ECO:0000256" key="3">
    <source>
        <dbReference type="ARBA" id="ARBA00022679"/>
    </source>
</evidence>
<dbReference type="PANTHER" id="PTHR43095:SF5">
    <property type="entry name" value="XYLULOSE KINASE"/>
    <property type="match status" value="1"/>
</dbReference>
<dbReference type="PROSITE" id="PS00445">
    <property type="entry name" value="FGGY_KINASES_2"/>
    <property type="match status" value="1"/>
</dbReference>
<evidence type="ECO:0000256" key="7">
    <source>
        <dbReference type="ARBA" id="ARBA00023277"/>
    </source>
</evidence>
<evidence type="ECO:0000256" key="5">
    <source>
        <dbReference type="ARBA" id="ARBA00022777"/>
    </source>
</evidence>
<dbReference type="InterPro" id="IPR018483">
    <property type="entry name" value="Carb_kinase_FGGY_CS"/>
</dbReference>
<comment type="catalytic activity">
    <reaction evidence="9">
        <text>D-xylulose + ATP = D-xylulose 5-phosphate + ADP + H(+)</text>
        <dbReference type="Rhea" id="RHEA:10964"/>
        <dbReference type="ChEBI" id="CHEBI:15378"/>
        <dbReference type="ChEBI" id="CHEBI:17140"/>
        <dbReference type="ChEBI" id="CHEBI:30616"/>
        <dbReference type="ChEBI" id="CHEBI:57737"/>
        <dbReference type="ChEBI" id="CHEBI:456216"/>
        <dbReference type="EC" id="2.7.1.17"/>
    </reaction>
</comment>
<name>C0C0P9_9FIRM</name>
<dbReference type="InterPro" id="IPR000577">
    <property type="entry name" value="Carb_kinase_FGGY"/>
</dbReference>
<dbReference type="InterPro" id="IPR018485">
    <property type="entry name" value="FGGY_C"/>
</dbReference>
<comment type="similarity">
    <text evidence="1 8">Belongs to the FGGY kinase family.</text>
</comment>
<dbReference type="Gene3D" id="3.30.420.40">
    <property type="match status" value="2"/>
</dbReference>
<dbReference type="OrthoDB" id="9805576at2"/>
<dbReference type="EC" id="2.7.1.17" evidence="9"/>
<dbReference type="RefSeq" id="WP_006442993.1">
    <property type="nucleotide sequence ID" value="NZ_CP036524.1"/>
</dbReference>
<evidence type="ECO:0000256" key="2">
    <source>
        <dbReference type="ARBA" id="ARBA00022629"/>
    </source>
</evidence>
<proteinExistence type="inferred from homology"/>
<feature type="domain" description="Carbohydrate kinase FGGY C-terminal" evidence="11">
    <location>
        <begin position="271"/>
        <end position="443"/>
    </location>
</feature>
<evidence type="ECO:0000259" key="11">
    <source>
        <dbReference type="Pfam" id="PF02782"/>
    </source>
</evidence>
<evidence type="ECO:0000313" key="13">
    <source>
        <dbReference type="Proteomes" id="UP000004893"/>
    </source>
</evidence>
<keyword evidence="4 9" id="KW-0547">Nucleotide-binding</keyword>
<dbReference type="STRING" id="553973.CLOHYLEM_05653"/>
<evidence type="ECO:0000256" key="4">
    <source>
        <dbReference type="ARBA" id="ARBA00022741"/>
    </source>
</evidence>
<dbReference type="InterPro" id="IPR043129">
    <property type="entry name" value="ATPase_NBD"/>
</dbReference>
<dbReference type="PIRSF" id="PIRSF000538">
    <property type="entry name" value="GlpK"/>
    <property type="match status" value="1"/>
</dbReference>
<dbReference type="SUPFAM" id="SSF53067">
    <property type="entry name" value="Actin-like ATPase domain"/>
    <property type="match status" value="2"/>
</dbReference>
<evidence type="ECO:0000259" key="10">
    <source>
        <dbReference type="Pfam" id="PF00370"/>
    </source>
</evidence>
<dbReference type="GO" id="GO:0005997">
    <property type="term" value="P:xylulose metabolic process"/>
    <property type="evidence" value="ECO:0007669"/>
    <property type="project" value="InterPro"/>
</dbReference>
<evidence type="ECO:0000313" key="12">
    <source>
        <dbReference type="EMBL" id="EEG74386.1"/>
    </source>
</evidence>
<dbReference type="AlphaFoldDB" id="C0C0P9"/>
<dbReference type="HOGENOM" id="CLU_009281_3_0_9"/>
<keyword evidence="5 8" id="KW-0418">Kinase</keyword>
<dbReference type="InterPro" id="IPR006000">
    <property type="entry name" value="Xylulokinase"/>
</dbReference>
<evidence type="ECO:0000256" key="6">
    <source>
        <dbReference type="ARBA" id="ARBA00022840"/>
    </source>
</evidence>
<dbReference type="Proteomes" id="UP000004893">
    <property type="component" value="Unassembled WGS sequence"/>
</dbReference>
<dbReference type="InterPro" id="IPR050406">
    <property type="entry name" value="FGGY_Carb_Kinase"/>
</dbReference>